<dbReference type="GeneID" id="93876369"/>
<evidence type="ECO:0000256" key="12">
    <source>
        <dbReference type="ARBA" id="ARBA00022695"/>
    </source>
</evidence>
<feature type="transmembrane region" description="Helical" evidence="24">
    <location>
        <begin position="7"/>
        <end position="25"/>
    </location>
</feature>
<keyword evidence="9" id="KW-0444">Lipid biosynthesis</keyword>
<evidence type="ECO:0000256" key="1">
    <source>
        <dbReference type="ARBA" id="ARBA00001698"/>
    </source>
</evidence>
<keyword evidence="13 24" id="KW-1133">Transmembrane helix</keyword>
<comment type="pathway">
    <text evidence="4">Lipid metabolism.</text>
</comment>
<feature type="transmembrane region" description="Helical" evidence="24">
    <location>
        <begin position="123"/>
        <end position="144"/>
    </location>
</feature>
<dbReference type="EC" id="2.7.7.41" evidence="6"/>
<feature type="transmembrane region" description="Helical" evidence="24">
    <location>
        <begin position="61"/>
        <end position="83"/>
    </location>
</feature>
<comment type="catalytic activity">
    <reaction evidence="1">
        <text>a 1,2-diacyl-sn-glycero-3-phosphate + CTP + H(+) = a CDP-1,2-diacyl-sn-glycerol + diphosphate</text>
        <dbReference type="Rhea" id="RHEA:16229"/>
        <dbReference type="ChEBI" id="CHEBI:15378"/>
        <dbReference type="ChEBI" id="CHEBI:33019"/>
        <dbReference type="ChEBI" id="CHEBI:37563"/>
        <dbReference type="ChEBI" id="CHEBI:58332"/>
        <dbReference type="ChEBI" id="CHEBI:58608"/>
        <dbReference type="EC" id="2.7.7.41"/>
    </reaction>
</comment>
<accession>A0A0H3BJJ1</accession>
<evidence type="ECO:0000256" key="14">
    <source>
        <dbReference type="ARBA" id="ARBA00023098"/>
    </source>
</evidence>
<reference evidence="25 26" key="1">
    <citation type="journal article" date="2008" name="BMC Microbiol.">
        <title>Complete genome sequence of Treponema pallidum ssp. pallidum strain SS14 determined with oligonucleotide arrays.</title>
        <authorList>
            <person name="Matejkova P."/>
            <person name="Strouhal M."/>
            <person name="Smajs D."/>
            <person name="Norris S.J."/>
            <person name="Palzkill T."/>
            <person name="Petrosino J.F."/>
            <person name="Sodergren E."/>
            <person name="Norton J.E."/>
            <person name="Singh J."/>
            <person name="Richmond T.A."/>
            <person name="Molla M.N."/>
            <person name="Albert T.J."/>
            <person name="Weinstock G.M."/>
        </authorList>
    </citation>
    <scope>NUCLEOTIDE SEQUENCE [LARGE SCALE GENOMIC DNA]</scope>
    <source>
        <strain evidence="25 26">SS14</strain>
    </source>
</reference>
<evidence type="ECO:0000256" key="11">
    <source>
        <dbReference type="ARBA" id="ARBA00022692"/>
    </source>
</evidence>
<evidence type="ECO:0000256" key="15">
    <source>
        <dbReference type="ARBA" id="ARBA00023136"/>
    </source>
</evidence>
<evidence type="ECO:0000313" key="25">
    <source>
        <dbReference type="EMBL" id="ACD71021.1"/>
    </source>
</evidence>
<feature type="transmembrane region" description="Helical" evidence="24">
    <location>
        <begin position="31"/>
        <end position="49"/>
    </location>
</feature>
<evidence type="ECO:0000256" key="5">
    <source>
        <dbReference type="ARBA" id="ARBA00010185"/>
    </source>
</evidence>
<gene>
    <name evidence="25" type="primary">cdsA</name>
    <name evidence="25" type="ordered locus">TPASS_0602</name>
</gene>
<evidence type="ECO:0000313" key="26">
    <source>
        <dbReference type="Proteomes" id="UP000001202"/>
    </source>
</evidence>
<evidence type="ECO:0000256" key="2">
    <source>
        <dbReference type="ARBA" id="ARBA00004651"/>
    </source>
</evidence>
<evidence type="ECO:0000256" key="21">
    <source>
        <dbReference type="ARBA" id="ARBA00032396"/>
    </source>
</evidence>
<dbReference type="GO" id="GO:0016024">
    <property type="term" value="P:CDP-diacylglycerol biosynthetic process"/>
    <property type="evidence" value="ECO:0007669"/>
    <property type="project" value="TreeGrafter"/>
</dbReference>
<dbReference type="GO" id="GO:0004605">
    <property type="term" value="F:phosphatidate cytidylyltransferase activity"/>
    <property type="evidence" value="ECO:0007669"/>
    <property type="project" value="UniProtKB-EC"/>
</dbReference>
<feature type="transmembrane region" description="Helical" evidence="24">
    <location>
        <begin position="216"/>
        <end position="238"/>
    </location>
</feature>
<comment type="similarity">
    <text evidence="5">Belongs to the CDS family.</text>
</comment>
<evidence type="ECO:0000256" key="8">
    <source>
        <dbReference type="ARBA" id="ARBA00022475"/>
    </source>
</evidence>
<evidence type="ECO:0000256" key="10">
    <source>
        <dbReference type="ARBA" id="ARBA00022679"/>
    </source>
</evidence>
<dbReference type="EMBL" id="CP000805">
    <property type="protein sequence ID" value="ACD71021.1"/>
    <property type="molecule type" value="Genomic_DNA"/>
</dbReference>
<keyword evidence="11 24" id="KW-0812">Transmembrane</keyword>
<evidence type="ECO:0000256" key="22">
    <source>
        <dbReference type="ARBA" id="ARBA00032743"/>
    </source>
</evidence>
<dbReference type="PANTHER" id="PTHR46382">
    <property type="entry name" value="PHOSPHATIDATE CYTIDYLYLTRANSFERASE"/>
    <property type="match status" value="1"/>
</dbReference>
<keyword evidence="10" id="KW-0808">Transferase</keyword>
<comment type="pathway">
    <text evidence="3">Phospholipid metabolism; CDP-diacylglycerol biosynthesis; CDP-diacylglycerol from sn-glycerol 3-phosphate: step 3/3.</text>
</comment>
<evidence type="ECO:0000256" key="6">
    <source>
        <dbReference type="ARBA" id="ARBA00012487"/>
    </source>
</evidence>
<keyword evidence="17" id="KW-1208">Phospholipid metabolism</keyword>
<evidence type="ECO:0000256" key="18">
    <source>
        <dbReference type="ARBA" id="ARBA00029893"/>
    </source>
</evidence>
<evidence type="ECO:0000256" key="17">
    <source>
        <dbReference type="ARBA" id="ARBA00023264"/>
    </source>
</evidence>
<evidence type="ECO:0000256" key="20">
    <source>
        <dbReference type="ARBA" id="ARBA00032253"/>
    </source>
</evidence>
<dbReference type="AlphaFoldDB" id="A0A0H3BJJ1"/>
<evidence type="ECO:0000256" key="24">
    <source>
        <dbReference type="SAM" id="Phobius"/>
    </source>
</evidence>
<keyword evidence="8" id="KW-1003">Cell membrane</keyword>
<proteinExistence type="inferred from homology"/>
<dbReference type="PANTHER" id="PTHR46382:SF1">
    <property type="entry name" value="PHOSPHATIDATE CYTIDYLYLTRANSFERASE"/>
    <property type="match status" value="1"/>
</dbReference>
<dbReference type="Proteomes" id="UP000001202">
    <property type="component" value="Chromosome"/>
</dbReference>
<keyword evidence="15 24" id="KW-0472">Membrane</keyword>
<evidence type="ECO:0000256" key="13">
    <source>
        <dbReference type="ARBA" id="ARBA00022989"/>
    </source>
</evidence>
<protein>
    <recommendedName>
        <fullName evidence="7">Phosphatidate cytidylyltransferase</fullName>
        <ecNumber evidence="6">2.7.7.41</ecNumber>
    </recommendedName>
    <alternativeName>
        <fullName evidence="20">CDP-DAG synthase</fullName>
    </alternativeName>
    <alternativeName>
        <fullName evidence="22">CDP-DG synthase</fullName>
    </alternativeName>
    <alternativeName>
        <fullName evidence="18">CDP-diacylglycerol synthase</fullName>
    </alternativeName>
    <alternativeName>
        <fullName evidence="21">CDP-diglyceride pyrophosphorylase</fullName>
    </alternativeName>
    <alternativeName>
        <fullName evidence="23">CDP-diglyceride synthase</fullName>
    </alternativeName>
    <alternativeName>
        <fullName evidence="19">CTP:phosphatidate cytidylyltransferase</fullName>
    </alternativeName>
</protein>
<evidence type="ECO:0000256" key="3">
    <source>
        <dbReference type="ARBA" id="ARBA00005119"/>
    </source>
</evidence>
<keyword evidence="12 25" id="KW-0548">Nucleotidyltransferase</keyword>
<evidence type="ECO:0000256" key="23">
    <source>
        <dbReference type="ARBA" id="ARBA00033406"/>
    </source>
</evidence>
<feature type="transmembrane region" description="Helical" evidence="24">
    <location>
        <begin position="89"/>
        <end position="111"/>
    </location>
</feature>
<sequence>MSAEIKRLLIFFFGVPTILMLVYAAPHAHFLAFHLVIFGSVMGAVWEMHAMVSRRMCTYPLVLLIPFSLVLPLLGYAALWQPARGAESVLFIGALGTLLMSVFFTELVYSFSASFENALERMASALLLVLYPGIFSLFFSLITRWRHAEIALVIFFLMVFTCDSCAWFCGTLWGVNNRGIIPASPKKSIAGFIGGFAGSVGAGCFGSLVFGSRVTLSLGMLMGVGALVGLTAIVGDLVESVMKRSAQVKDSGFFTPGRGGIMDNLDSLAPSLGTFYIACECFGIAAV</sequence>
<dbReference type="PATRIC" id="fig|455434.6.peg.597"/>
<evidence type="ECO:0000256" key="19">
    <source>
        <dbReference type="ARBA" id="ARBA00031825"/>
    </source>
</evidence>
<evidence type="ECO:0000256" key="7">
    <source>
        <dbReference type="ARBA" id="ARBA00019373"/>
    </source>
</evidence>
<dbReference type="RefSeq" id="WP_010882048.1">
    <property type="nucleotide sequence ID" value="NC_010741.1"/>
</dbReference>
<keyword evidence="16" id="KW-0594">Phospholipid biosynthesis</keyword>
<name>A0A0H3BJJ1_TREPS</name>
<evidence type="ECO:0000256" key="16">
    <source>
        <dbReference type="ARBA" id="ARBA00023209"/>
    </source>
</evidence>
<keyword evidence="14" id="KW-0443">Lipid metabolism</keyword>
<dbReference type="KEGG" id="tpp:TPASS_0602"/>
<evidence type="ECO:0000256" key="9">
    <source>
        <dbReference type="ARBA" id="ARBA00022516"/>
    </source>
</evidence>
<dbReference type="GO" id="GO:0005886">
    <property type="term" value="C:plasma membrane"/>
    <property type="evidence" value="ECO:0007669"/>
    <property type="project" value="UniProtKB-SubCell"/>
</dbReference>
<comment type="subcellular location">
    <subcellularLocation>
        <location evidence="2">Cell membrane</location>
        <topology evidence="2">Multi-pass membrane protein</topology>
    </subcellularLocation>
</comment>
<feature type="transmembrane region" description="Helical" evidence="24">
    <location>
        <begin position="150"/>
        <end position="176"/>
    </location>
</feature>
<evidence type="ECO:0000256" key="4">
    <source>
        <dbReference type="ARBA" id="ARBA00005189"/>
    </source>
</evidence>
<organism evidence="25 26">
    <name type="scientific">Treponema pallidum subsp. pallidum (strain SS14)</name>
    <dbReference type="NCBI Taxonomy" id="455434"/>
    <lineage>
        <taxon>Bacteria</taxon>
        <taxon>Pseudomonadati</taxon>
        <taxon>Spirochaetota</taxon>
        <taxon>Spirochaetia</taxon>
        <taxon>Spirochaetales</taxon>
        <taxon>Treponemataceae</taxon>
        <taxon>Treponema</taxon>
    </lineage>
</organism>
<feature type="transmembrane region" description="Helical" evidence="24">
    <location>
        <begin position="188"/>
        <end position="210"/>
    </location>
</feature>
<dbReference type="Pfam" id="PF01148">
    <property type="entry name" value="CTP_transf_1"/>
    <property type="match status" value="1"/>
</dbReference>